<sequence>MRIDLHTHSRVSDGTQAPGDLVRAAAEAGLDVVALTDHDITAGWDEAAAAAEEAGIGLVRGIEISTKFRSHGVHLLAYLPDPANEALVAELQKILDGRDARVPTMLALLRGLGIDGATEEALAEITVNAGATGRPHVADLLVRLGVVADRDQAFAEYLSLGRPAYVNRYASDLLTMIGIVTAARGVPVIAHPWGRGSAGVLDEPALTRLAAAGLVGIEVDHLDHDTEQRARLRAIAERLELVVTGSSDHHGTGKVDHPLGVETTAPDQLERILARAAELQSPTTIIGAVSAS</sequence>
<dbReference type="AlphaFoldDB" id="A0A316TAV8"/>
<dbReference type="InterPro" id="IPR016195">
    <property type="entry name" value="Pol/histidinol_Pase-like"/>
</dbReference>
<evidence type="ECO:0000313" key="2">
    <source>
        <dbReference type="EMBL" id="PWN01483.1"/>
    </source>
</evidence>
<dbReference type="PANTHER" id="PTHR42924:SF3">
    <property type="entry name" value="POLYMERASE_HISTIDINOL PHOSPHATASE N-TERMINAL DOMAIN-CONTAINING PROTEIN"/>
    <property type="match status" value="1"/>
</dbReference>
<dbReference type="SUPFAM" id="SSF89550">
    <property type="entry name" value="PHP domain-like"/>
    <property type="match status" value="1"/>
</dbReference>
<dbReference type="GO" id="GO:0035312">
    <property type="term" value="F:5'-3' DNA exonuclease activity"/>
    <property type="evidence" value="ECO:0007669"/>
    <property type="project" value="TreeGrafter"/>
</dbReference>
<dbReference type="OrthoDB" id="9804333at2"/>
<dbReference type="EMBL" id="QGDD01000009">
    <property type="protein sequence ID" value="PWN01483.1"/>
    <property type="molecule type" value="Genomic_DNA"/>
</dbReference>
<dbReference type="InterPro" id="IPR004013">
    <property type="entry name" value="PHP_dom"/>
</dbReference>
<proteinExistence type="predicted"/>
<evidence type="ECO:0000313" key="3">
    <source>
        <dbReference type="Proteomes" id="UP000245507"/>
    </source>
</evidence>
<feature type="domain" description="Polymerase/histidinol phosphatase N-terminal" evidence="1">
    <location>
        <begin position="3"/>
        <end position="68"/>
    </location>
</feature>
<keyword evidence="3" id="KW-1185">Reference proteome</keyword>
<dbReference type="InterPro" id="IPR052018">
    <property type="entry name" value="PHP_domain"/>
</dbReference>
<dbReference type="GO" id="GO:0004534">
    <property type="term" value="F:5'-3' RNA exonuclease activity"/>
    <property type="evidence" value="ECO:0007669"/>
    <property type="project" value="TreeGrafter"/>
</dbReference>
<dbReference type="Pfam" id="PF02811">
    <property type="entry name" value="PHP"/>
    <property type="match status" value="1"/>
</dbReference>
<dbReference type="CDD" id="cd07438">
    <property type="entry name" value="PHP_HisPPase_AMP"/>
    <property type="match status" value="1"/>
</dbReference>
<gene>
    <name evidence="2" type="ORF">DJ010_18205</name>
</gene>
<dbReference type="Gene3D" id="3.20.20.140">
    <property type="entry name" value="Metal-dependent hydrolases"/>
    <property type="match status" value="1"/>
</dbReference>
<protein>
    <submittedName>
        <fullName evidence="2">Phosphatase</fullName>
    </submittedName>
</protein>
<name>A0A316TAV8_9ACTN</name>
<reference evidence="2 3" key="1">
    <citation type="submission" date="2018-05" db="EMBL/GenBank/DDBJ databases">
        <title>Nocardioides silvaticus genome.</title>
        <authorList>
            <person name="Li C."/>
            <person name="Wang G."/>
        </authorList>
    </citation>
    <scope>NUCLEOTIDE SEQUENCE [LARGE SCALE GENOMIC DNA]</scope>
    <source>
        <strain evidence="2 3">CCTCC AB 2018079</strain>
    </source>
</reference>
<evidence type="ECO:0000259" key="1">
    <source>
        <dbReference type="SMART" id="SM00481"/>
    </source>
</evidence>
<accession>A0A316TAV8</accession>
<dbReference type="InterPro" id="IPR003141">
    <property type="entry name" value="Pol/His_phosphatase_N"/>
</dbReference>
<dbReference type="SMART" id="SM00481">
    <property type="entry name" value="POLIIIAc"/>
    <property type="match status" value="1"/>
</dbReference>
<organism evidence="2 3">
    <name type="scientific">Nocardioides silvaticus</name>
    <dbReference type="NCBI Taxonomy" id="2201891"/>
    <lineage>
        <taxon>Bacteria</taxon>
        <taxon>Bacillati</taxon>
        <taxon>Actinomycetota</taxon>
        <taxon>Actinomycetes</taxon>
        <taxon>Propionibacteriales</taxon>
        <taxon>Nocardioidaceae</taxon>
        <taxon>Nocardioides</taxon>
    </lineage>
</organism>
<dbReference type="Proteomes" id="UP000245507">
    <property type="component" value="Unassembled WGS sequence"/>
</dbReference>
<dbReference type="Gene3D" id="1.10.150.650">
    <property type="match status" value="1"/>
</dbReference>
<dbReference type="RefSeq" id="WP_109696395.1">
    <property type="nucleotide sequence ID" value="NZ_QGDD01000009.1"/>
</dbReference>
<comment type="caution">
    <text evidence="2">The sequence shown here is derived from an EMBL/GenBank/DDBJ whole genome shotgun (WGS) entry which is preliminary data.</text>
</comment>
<dbReference type="PANTHER" id="PTHR42924">
    <property type="entry name" value="EXONUCLEASE"/>
    <property type="match status" value="1"/>
</dbReference>